<accession>A0A151XZY7</accession>
<reference evidence="1 2" key="1">
    <citation type="submission" date="2016-03" db="EMBL/GenBank/DDBJ databases">
        <title>Acinetobacter genomospecies 28 strain ANC 4149.</title>
        <authorList>
            <person name="Radolfova-Krizova L."/>
            <person name="Nemec A."/>
        </authorList>
    </citation>
    <scope>NUCLEOTIDE SEQUENCE [LARGE SCALE GENOMIC DNA]</scope>
    <source>
        <strain evidence="1 2">ANC 4149</strain>
    </source>
</reference>
<organism evidence="1 2">
    <name type="scientific">Acinetobacter pragensis</name>
    <dbReference type="NCBI Taxonomy" id="1806892"/>
    <lineage>
        <taxon>Bacteria</taxon>
        <taxon>Pseudomonadati</taxon>
        <taxon>Pseudomonadota</taxon>
        <taxon>Gammaproteobacteria</taxon>
        <taxon>Moraxellales</taxon>
        <taxon>Moraxellaceae</taxon>
        <taxon>Acinetobacter</taxon>
    </lineage>
</organism>
<dbReference type="OrthoDB" id="6713066at2"/>
<name>A0A151XZY7_9GAMM</name>
<comment type="caution">
    <text evidence="1">The sequence shown here is derived from an EMBL/GenBank/DDBJ whole genome shotgun (WGS) entry which is preliminary data.</text>
</comment>
<dbReference type="AlphaFoldDB" id="A0A151XZY7"/>
<gene>
    <name evidence="1" type="ORF">AZH43_15135</name>
</gene>
<evidence type="ECO:0000313" key="2">
    <source>
        <dbReference type="Proteomes" id="UP000076276"/>
    </source>
</evidence>
<dbReference type="Proteomes" id="UP000076276">
    <property type="component" value="Unassembled WGS sequence"/>
</dbReference>
<proteinExistence type="predicted"/>
<sequence length="112" mass="12699">MKKTFILILCALALAAWLLYIWLNTPNSAQKATHIATVCNVIKQNHDFSNETELLKQVQFTFGNSTPSYALHPQKFYSAYAGKIAGQYFKLSAAEKTQAQHNFEKCKRLLSQ</sequence>
<protein>
    <submittedName>
        <fullName evidence="1">Uncharacterized protein</fullName>
    </submittedName>
</protein>
<evidence type="ECO:0000313" key="1">
    <source>
        <dbReference type="EMBL" id="KYQ71350.1"/>
    </source>
</evidence>
<keyword evidence="2" id="KW-1185">Reference proteome</keyword>
<dbReference type="RefSeq" id="WP_067670228.1">
    <property type="nucleotide sequence ID" value="NZ_CBCSIK010000004.1"/>
</dbReference>
<dbReference type="EMBL" id="LUAW01000028">
    <property type="protein sequence ID" value="KYQ71350.1"/>
    <property type="molecule type" value="Genomic_DNA"/>
</dbReference>